<evidence type="ECO:0008006" key="3">
    <source>
        <dbReference type="Google" id="ProtNLM"/>
    </source>
</evidence>
<dbReference type="EMBL" id="CACVAQ010000532">
    <property type="protein sequence ID" value="CAA6830059.1"/>
    <property type="molecule type" value="Genomic_DNA"/>
</dbReference>
<keyword evidence="1" id="KW-0472">Membrane</keyword>
<feature type="transmembrane region" description="Helical" evidence="1">
    <location>
        <begin position="15"/>
        <end position="34"/>
    </location>
</feature>
<dbReference type="PANTHER" id="PTHR35791:SF1">
    <property type="entry name" value="UPF0754 MEMBRANE PROTEIN YHEB"/>
    <property type="match status" value="1"/>
</dbReference>
<keyword evidence="1" id="KW-1133">Transmembrane helix</keyword>
<evidence type="ECO:0000313" key="2">
    <source>
        <dbReference type="EMBL" id="CAA6830059.1"/>
    </source>
</evidence>
<dbReference type="AlphaFoldDB" id="A0A6S6UDP0"/>
<protein>
    <recommendedName>
        <fullName evidence="3">DUF445 domain-containing protein</fullName>
    </recommendedName>
</protein>
<feature type="transmembrane region" description="Helical" evidence="1">
    <location>
        <begin position="397"/>
        <end position="416"/>
    </location>
</feature>
<proteinExistence type="predicted"/>
<feature type="transmembrane region" description="Helical" evidence="1">
    <location>
        <begin position="204"/>
        <end position="224"/>
    </location>
</feature>
<gene>
    <name evidence="2" type="ORF">HELGO_WM26424</name>
</gene>
<accession>A0A6S6UDP0</accession>
<name>A0A6S6UDP0_9BACT</name>
<organism evidence="2">
    <name type="scientific">uncultured Aureispira sp</name>
    <dbReference type="NCBI Taxonomy" id="1331704"/>
    <lineage>
        <taxon>Bacteria</taxon>
        <taxon>Pseudomonadati</taxon>
        <taxon>Bacteroidota</taxon>
        <taxon>Saprospiria</taxon>
        <taxon>Saprospirales</taxon>
        <taxon>Saprospiraceae</taxon>
        <taxon>Aureispira</taxon>
        <taxon>environmental samples</taxon>
    </lineage>
</organism>
<dbReference type="PANTHER" id="PTHR35791">
    <property type="entry name" value="UPF0754 MEMBRANE PROTEIN YHEB"/>
    <property type="match status" value="1"/>
</dbReference>
<reference evidence="2" key="1">
    <citation type="submission" date="2020-01" db="EMBL/GenBank/DDBJ databases">
        <authorList>
            <person name="Meier V. D."/>
            <person name="Meier V D."/>
        </authorList>
    </citation>
    <scope>NUCLEOTIDE SEQUENCE</scope>
    <source>
        <strain evidence="2">HLG_WM_MAG_10</strain>
    </source>
</reference>
<feature type="transmembrane region" description="Helical" evidence="1">
    <location>
        <begin position="230"/>
        <end position="247"/>
    </location>
</feature>
<evidence type="ECO:0000256" key="1">
    <source>
        <dbReference type="SAM" id="Phobius"/>
    </source>
</evidence>
<sequence>MLVWELIVSKLSWDIALLPFISAIIGWGTNVLALKMTFYPLEFIGFKFQGFKAVGWSGFPPIGWQGIIPSKAESMASKATDMITTKLIDVEDQFAKIDPAIVAKEMEPSILRLAREVTNEVMTKHIPMWKLLPKAQKEKIYARAAEEIPTVIEEIMEEVKVNITDVFDLKAMAVNHLTGNKDLLNRIFLEVGDKEFTFIERSGFIFGFVFGLFQAVLYMCWAANWQLPVGGLLVGYLTNVLALRMIFSPTNPIKILGFTIQGLFIKRQKEVSRGYSRLVSENVMTMDNVFTQMFKGAGADKLVEIIQRHSKEGIDKTAGFNSSLIKFTSGTDTYDEIKTIAVHRFIEAAPEQIHVVFDYAKQALDIEETMYTRMAALPPDEFVDFLRPVFQEDEWKLILTGALLGMVAGFLQLLLVG</sequence>
<keyword evidence="1" id="KW-0812">Transmembrane</keyword>